<sequence>MGLTTAQLQQIKQFIQRKGFVYLDVQLEIIDHVATAIEEKMEVNPQLDFNQALVKTHASFGIFGFSTIEDAISNGLSKKYNRFFWRTFLSFFNYKYIVLLFLGAAFTYQVQQLLVGYHWWFAAFIGLTIVSLIILIAVRTYQVKLNQYLSFKLSISYFLATSSLLCFILQFQNQVLLSTTIFGLNTTGACVSLLMVLFVLYLLSAFKTMELGISESTQLQKKYQYLS</sequence>
<feature type="transmembrane region" description="Helical" evidence="1">
    <location>
        <begin position="182"/>
        <end position="203"/>
    </location>
</feature>
<keyword evidence="1" id="KW-1133">Transmembrane helix</keyword>
<comment type="caution">
    <text evidence="2">The sequence shown here is derived from an EMBL/GenBank/DDBJ whole genome shotgun (WGS) entry which is preliminary data.</text>
</comment>
<dbReference type="EMBL" id="WNXC01000001">
    <property type="protein sequence ID" value="MBB2147897.1"/>
    <property type="molecule type" value="Genomic_DNA"/>
</dbReference>
<dbReference type="RefSeq" id="WP_182953324.1">
    <property type="nucleotide sequence ID" value="NZ_WNXC01000001.1"/>
</dbReference>
<protein>
    <submittedName>
        <fullName evidence="2">Uncharacterized protein</fullName>
    </submittedName>
</protein>
<feature type="transmembrane region" description="Helical" evidence="1">
    <location>
        <begin position="150"/>
        <end position="170"/>
    </location>
</feature>
<evidence type="ECO:0000256" key="1">
    <source>
        <dbReference type="SAM" id="Phobius"/>
    </source>
</evidence>
<dbReference type="Proteomes" id="UP000636110">
    <property type="component" value="Unassembled WGS sequence"/>
</dbReference>
<evidence type="ECO:0000313" key="2">
    <source>
        <dbReference type="EMBL" id="MBB2147897.1"/>
    </source>
</evidence>
<reference evidence="2 3" key="1">
    <citation type="submission" date="2019-11" db="EMBL/GenBank/DDBJ databases">
        <title>Description of Pedobacter sp. LMG 31462T.</title>
        <authorList>
            <person name="Carlier A."/>
            <person name="Qi S."/>
            <person name="Vandamme P."/>
        </authorList>
    </citation>
    <scope>NUCLEOTIDE SEQUENCE [LARGE SCALE GENOMIC DNA]</scope>
    <source>
        <strain evidence="2 3">LMG 31462</strain>
    </source>
</reference>
<proteinExistence type="predicted"/>
<gene>
    <name evidence="2" type="ORF">GM920_03125</name>
</gene>
<evidence type="ECO:0000313" key="3">
    <source>
        <dbReference type="Proteomes" id="UP000636110"/>
    </source>
</evidence>
<organism evidence="2 3">
    <name type="scientific">Pedobacter gandavensis</name>
    <dbReference type="NCBI Taxonomy" id="2679963"/>
    <lineage>
        <taxon>Bacteria</taxon>
        <taxon>Pseudomonadati</taxon>
        <taxon>Bacteroidota</taxon>
        <taxon>Sphingobacteriia</taxon>
        <taxon>Sphingobacteriales</taxon>
        <taxon>Sphingobacteriaceae</taxon>
        <taxon>Pedobacter</taxon>
    </lineage>
</organism>
<accession>A0ABR6ES67</accession>
<keyword evidence="1" id="KW-0812">Transmembrane</keyword>
<feature type="transmembrane region" description="Helical" evidence="1">
    <location>
        <begin position="118"/>
        <end position="138"/>
    </location>
</feature>
<keyword evidence="1" id="KW-0472">Membrane</keyword>
<feature type="transmembrane region" description="Helical" evidence="1">
    <location>
        <begin position="83"/>
        <end position="106"/>
    </location>
</feature>
<name>A0ABR6ES67_9SPHI</name>
<keyword evidence="3" id="KW-1185">Reference proteome</keyword>